<dbReference type="SUPFAM" id="SSF52047">
    <property type="entry name" value="RNI-like"/>
    <property type="match status" value="1"/>
</dbReference>
<gene>
    <name evidence="2" type="ORF">WJX72_005607</name>
</gene>
<keyword evidence="3" id="KW-1185">Reference proteome</keyword>
<dbReference type="EMBL" id="JALJOR010000017">
    <property type="protein sequence ID" value="KAK9804790.1"/>
    <property type="molecule type" value="Genomic_DNA"/>
</dbReference>
<protein>
    <recommendedName>
        <fullName evidence="4">F-box domain-containing protein</fullName>
    </recommendedName>
</protein>
<evidence type="ECO:0000256" key="1">
    <source>
        <dbReference type="ARBA" id="ARBA00004430"/>
    </source>
</evidence>
<reference evidence="2 3" key="1">
    <citation type="journal article" date="2024" name="Nat. Commun.">
        <title>Phylogenomics reveals the evolutionary origins of lichenization in chlorophyte algae.</title>
        <authorList>
            <person name="Puginier C."/>
            <person name="Libourel C."/>
            <person name="Otte J."/>
            <person name="Skaloud P."/>
            <person name="Haon M."/>
            <person name="Grisel S."/>
            <person name="Petersen M."/>
            <person name="Berrin J.G."/>
            <person name="Delaux P.M."/>
            <person name="Dal Grande F."/>
            <person name="Keller J."/>
        </authorList>
    </citation>
    <scope>NUCLEOTIDE SEQUENCE [LARGE SCALE GENOMIC DNA]</scope>
    <source>
        <strain evidence="2 3">SAG 2043</strain>
    </source>
</reference>
<organism evidence="2 3">
    <name type="scientific">[Myrmecia] bisecta</name>
    <dbReference type="NCBI Taxonomy" id="41462"/>
    <lineage>
        <taxon>Eukaryota</taxon>
        <taxon>Viridiplantae</taxon>
        <taxon>Chlorophyta</taxon>
        <taxon>core chlorophytes</taxon>
        <taxon>Trebouxiophyceae</taxon>
        <taxon>Trebouxiales</taxon>
        <taxon>Trebouxiaceae</taxon>
        <taxon>Myrmecia</taxon>
    </lineage>
</organism>
<dbReference type="Proteomes" id="UP001489004">
    <property type="component" value="Unassembled WGS sequence"/>
</dbReference>
<evidence type="ECO:0000313" key="3">
    <source>
        <dbReference type="Proteomes" id="UP001489004"/>
    </source>
</evidence>
<evidence type="ECO:0000313" key="2">
    <source>
        <dbReference type="EMBL" id="KAK9804790.1"/>
    </source>
</evidence>
<name>A0AAW1P3I4_9CHLO</name>
<proteinExistence type="predicted"/>
<comment type="caution">
    <text evidence="2">The sequence shown here is derived from an EMBL/GenBank/DDBJ whole genome shotgun (WGS) entry which is preliminary data.</text>
</comment>
<dbReference type="InterPro" id="IPR032675">
    <property type="entry name" value="LRR_dom_sf"/>
</dbReference>
<dbReference type="GO" id="GO:0005930">
    <property type="term" value="C:axoneme"/>
    <property type="evidence" value="ECO:0007669"/>
    <property type="project" value="UniProtKB-SubCell"/>
</dbReference>
<sequence length="381" mass="41348">MDLFKDVTRKTAHQGSHTDINSQEAVWSTLPADLVRKVFVELPQPTKRAGRLVCTSWCEAISAGVIKLRYQPHAYRPLSRVFQAVRHVDLGDRLTTTGQVLFARLLRSLPRLTGLAGKPKFEDCGSLSPTELLQALHDAQPDVALSLDFVSTHANSQADVGIVLQEAATRLTSIFGCPRDLLLSEDGKHLRSLTALQGLGCQFAVNYPRPVSLAPLGRLTQLVRLHLNGQAKTSSLMALSTLTNLTELVWPLGFFTKQKETKLPQLATLKLQKCNAWTNNGMEGLAAKLPAIQHISLQTLKADKVAFNDTGVCALSKCSNLQTLELRTSVLRDPTGAAGVTRCRSGFPRIKPGMGGGGLSICIAGRQLDSSPPVHNDQARP</sequence>
<accession>A0AAW1P3I4</accession>
<evidence type="ECO:0008006" key="4">
    <source>
        <dbReference type="Google" id="ProtNLM"/>
    </source>
</evidence>
<dbReference type="AlphaFoldDB" id="A0AAW1P3I4"/>
<dbReference type="Gene3D" id="3.80.10.10">
    <property type="entry name" value="Ribonuclease Inhibitor"/>
    <property type="match status" value="1"/>
</dbReference>
<comment type="subcellular location">
    <subcellularLocation>
        <location evidence="1">Cytoplasm</location>
        <location evidence="1">Cytoskeleton</location>
        <location evidence="1">Cilium axoneme</location>
    </subcellularLocation>
</comment>